<evidence type="ECO:0000256" key="2">
    <source>
        <dbReference type="ARBA" id="ARBA00022737"/>
    </source>
</evidence>
<feature type="domain" description="NB-ARC" evidence="3">
    <location>
        <begin position="4"/>
        <end position="82"/>
    </location>
</feature>
<dbReference type="OMA" id="NSQKVFM"/>
<dbReference type="Gene3D" id="1.10.8.430">
    <property type="entry name" value="Helical domain of apoptotic protease-activating factors"/>
    <property type="match status" value="1"/>
</dbReference>
<dbReference type="STRING" id="3847.K7KDW0"/>
<evidence type="ECO:0000313" key="5">
    <source>
        <dbReference type="EMBL" id="KRH66171.1"/>
    </source>
</evidence>
<dbReference type="eggNOG" id="ENOG502QQJE">
    <property type="taxonomic scope" value="Eukaryota"/>
</dbReference>
<dbReference type="PRINTS" id="PR00364">
    <property type="entry name" value="DISEASERSIST"/>
</dbReference>
<organism evidence="5">
    <name type="scientific">Glycine max</name>
    <name type="common">Soybean</name>
    <name type="synonym">Glycine hispida</name>
    <dbReference type="NCBI Taxonomy" id="3847"/>
    <lineage>
        <taxon>Eukaryota</taxon>
        <taxon>Viridiplantae</taxon>
        <taxon>Streptophyta</taxon>
        <taxon>Embryophyta</taxon>
        <taxon>Tracheophyta</taxon>
        <taxon>Spermatophyta</taxon>
        <taxon>Magnoliopsida</taxon>
        <taxon>eudicotyledons</taxon>
        <taxon>Gunneridae</taxon>
        <taxon>Pentapetalae</taxon>
        <taxon>rosids</taxon>
        <taxon>fabids</taxon>
        <taxon>Fabales</taxon>
        <taxon>Fabaceae</taxon>
        <taxon>Papilionoideae</taxon>
        <taxon>50 kb inversion clade</taxon>
        <taxon>NPAAA clade</taxon>
        <taxon>indigoferoid/millettioid clade</taxon>
        <taxon>Phaseoleae</taxon>
        <taxon>Glycine</taxon>
        <taxon>Glycine subgen. Soja</taxon>
    </lineage>
</organism>
<dbReference type="InterPro" id="IPR058192">
    <property type="entry name" value="WHD_ROQ1-like"/>
</dbReference>
<evidence type="ECO:0000313" key="6">
    <source>
        <dbReference type="EnsemblPlants" id="KRH66171"/>
    </source>
</evidence>
<dbReference type="HOGENOM" id="CLU_001561_2_2_1"/>
<protein>
    <submittedName>
        <fullName evidence="5 6">Uncharacterized protein</fullName>
    </submittedName>
</protein>
<dbReference type="EMBL" id="CM000836">
    <property type="protein sequence ID" value="KRH66171.1"/>
    <property type="molecule type" value="Genomic_DNA"/>
</dbReference>
<reference evidence="5 6" key="1">
    <citation type="journal article" date="2010" name="Nature">
        <title>Genome sequence of the palaeopolyploid soybean.</title>
        <authorList>
            <person name="Schmutz J."/>
            <person name="Cannon S.B."/>
            <person name="Schlueter J."/>
            <person name="Ma J."/>
            <person name="Mitros T."/>
            <person name="Nelson W."/>
            <person name="Hyten D.L."/>
            <person name="Song Q."/>
            <person name="Thelen J.J."/>
            <person name="Cheng J."/>
            <person name="Xu D."/>
            <person name="Hellsten U."/>
            <person name="May G.D."/>
            <person name="Yu Y."/>
            <person name="Sakurai T."/>
            <person name="Umezawa T."/>
            <person name="Bhattacharyya M.K."/>
            <person name="Sandhu D."/>
            <person name="Valliyodan B."/>
            <person name="Lindquist E."/>
            <person name="Peto M."/>
            <person name="Grant D."/>
            <person name="Shu S."/>
            <person name="Goodstein D."/>
            <person name="Barry K."/>
            <person name="Futrell-Griggs M."/>
            <person name="Abernathy B."/>
            <person name="Du J."/>
            <person name="Tian Z."/>
            <person name="Zhu L."/>
            <person name="Gill N."/>
            <person name="Joshi T."/>
            <person name="Libault M."/>
            <person name="Sethuraman A."/>
            <person name="Zhang X.-C."/>
            <person name="Shinozaki K."/>
            <person name="Nguyen H.T."/>
            <person name="Wing R.A."/>
            <person name="Cregan P."/>
            <person name="Specht J."/>
            <person name="Grimwood J."/>
            <person name="Rokhsar D."/>
            <person name="Stacey G."/>
            <person name="Shoemaker R.C."/>
            <person name="Jackson S.A."/>
        </authorList>
    </citation>
    <scope>NUCLEOTIDE SEQUENCE</scope>
    <source>
        <strain evidence="6">cv. Williams 82</strain>
        <tissue evidence="5">Callus</tissue>
    </source>
</reference>
<gene>
    <name evidence="5" type="ORF">GLYMA_03G087700</name>
</gene>
<sequence>MGTTMIENRLSGKRVLIVLDDVKEIRQLEDLCGNCEWFGQGSVIIITTRDAGVLNLFKVDYVYEMEEMDENESLELFCFHAFGEPNPKEDFNELARNVVAYCGGLLLALEVLGSYLHGRRIDEWESVLSKLKQIPNYQVQEKLRISFDGLRDPMEKDIFLDVCCFFIGKDRAYVTEILNGCGLHADIGIPVLIERSLVKIEKNNKLGMHPLLQQMGREIIRGSSIKELGKRSRLWFHEDVLDVLIVGFVEEIIKNRGEKRDNTYVEEIELFYSNSNCSQ</sequence>
<dbReference type="InterPro" id="IPR002182">
    <property type="entry name" value="NB-ARC"/>
</dbReference>
<dbReference type="Gene3D" id="3.40.50.300">
    <property type="entry name" value="P-loop containing nucleotide triphosphate hydrolases"/>
    <property type="match status" value="1"/>
</dbReference>
<dbReference type="Gramene" id="KRH66171">
    <property type="protein sequence ID" value="KRH66171"/>
    <property type="gene ID" value="GLYMA_03G087700"/>
</dbReference>
<reference evidence="5" key="3">
    <citation type="submission" date="2018-07" db="EMBL/GenBank/DDBJ databases">
        <title>WGS assembly of Glycine max.</title>
        <authorList>
            <person name="Schmutz J."/>
            <person name="Cannon S."/>
            <person name="Schlueter J."/>
            <person name="Ma J."/>
            <person name="Mitros T."/>
            <person name="Nelson W."/>
            <person name="Hyten D."/>
            <person name="Song Q."/>
            <person name="Thelen J."/>
            <person name="Cheng J."/>
            <person name="Xu D."/>
            <person name="Hellsten U."/>
            <person name="May G."/>
            <person name="Yu Y."/>
            <person name="Sakurai T."/>
            <person name="Umezawa T."/>
            <person name="Bhattacharyya M."/>
            <person name="Sandhu D."/>
            <person name="Valliyodan B."/>
            <person name="Lindquist E."/>
            <person name="Peto M."/>
            <person name="Grant D."/>
            <person name="Shu S."/>
            <person name="Goodstein D."/>
            <person name="Barry K."/>
            <person name="Futrell-Griggs M."/>
            <person name="Abernathy B."/>
            <person name="Du J."/>
            <person name="Tian Z."/>
            <person name="Zhu L."/>
            <person name="Gill N."/>
            <person name="Joshi T."/>
            <person name="Libault M."/>
            <person name="Sethuraman A."/>
            <person name="Zhang X."/>
            <person name="Shinozaki K."/>
            <person name="Nguyen H."/>
            <person name="Wing R."/>
            <person name="Cregan P."/>
            <person name="Specht J."/>
            <person name="Grimwood J."/>
            <person name="Rokhsar D."/>
            <person name="Stacey G."/>
            <person name="Shoemaker R."/>
            <person name="Jackson S."/>
        </authorList>
    </citation>
    <scope>NUCLEOTIDE SEQUENCE</scope>
    <source>
        <tissue evidence="5">Callus</tissue>
    </source>
</reference>
<name>K7KDW0_SOYBN</name>
<dbReference type="InterPro" id="IPR027417">
    <property type="entry name" value="P-loop_NTPase"/>
</dbReference>
<dbReference type="Pfam" id="PF00931">
    <property type="entry name" value="NB-ARC"/>
    <property type="match status" value="1"/>
</dbReference>
<reference evidence="6" key="2">
    <citation type="submission" date="2018-02" db="UniProtKB">
        <authorList>
            <consortium name="EnsemblPlants"/>
        </authorList>
    </citation>
    <scope>IDENTIFICATION</scope>
    <source>
        <strain evidence="6">Williams 82</strain>
    </source>
</reference>
<dbReference type="InParanoid" id="K7KDW0"/>
<keyword evidence="2" id="KW-0677">Repeat</keyword>
<dbReference type="InterPro" id="IPR044974">
    <property type="entry name" value="Disease_R_plants"/>
</dbReference>
<evidence type="ECO:0000256" key="1">
    <source>
        <dbReference type="ARBA" id="ARBA00022614"/>
    </source>
</evidence>
<evidence type="ECO:0000259" key="3">
    <source>
        <dbReference type="Pfam" id="PF00931"/>
    </source>
</evidence>
<dbReference type="Pfam" id="PF23282">
    <property type="entry name" value="WHD_ROQ1"/>
    <property type="match status" value="1"/>
</dbReference>
<dbReference type="InterPro" id="IPR036390">
    <property type="entry name" value="WH_DNA-bd_sf"/>
</dbReference>
<evidence type="ECO:0000313" key="7">
    <source>
        <dbReference type="Proteomes" id="UP000008827"/>
    </source>
</evidence>
<keyword evidence="7" id="KW-1185">Reference proteome</keyword>
<feature type="domain" description="Disease resistance protein Roq1-like winged-helix" evidence="4">
    <location>
        <begin position="155"/>
        <end position="224"/>
    </location>
</feature>
<evidence type="ECO:0000259" key="4">
    <source>
        <dbReference type="Pfam" id="PF23282"/>
    </source>
</evidence>
<keyword evidence="1" id="KW-0433">Leucine-rich repeat</keyword>
<dbReference type="EnsemblPlants" id="KRH66171">
    <property type="protein sequence ID" value="KRH66171"/>
    <property type="gene ID" value="GLYMA_03G087700"/>
</dbReference>
<dbReference type="SMR" id="K7KDW0"/>
<dbReference type="Proteomes" id="UP000008827">
    <property type="component" value="Chromosome 3"/>
</dbReference>
<dbReference type="PANTHER" id="PTHR11017:SF560">
    <property type="entry name" value="RESISTANCE PROTEIN (TIR-NBS-LRR CLASS), PUTATIVE-RELATED"/>
    <property type="match status" value="1"/>
</dbReference>
<dbReference type="PANTHER" id="PTHR11017">
    <property type="entry name" value="LEUCINE-RICH REPEAT-CONTAINING PROTEIN"/>
    <property type="match status" value="1"/>
</dbReference>
<accession>K7KDW0</accession>
<dbReference type="GO" id="GO:0043531">
    <property type="term" value="F:ADP binding"/>
    <property type="evidence" value="ECO:0007669"/>
    <property type="project" value="InterPro"/>
</dbReference>
<proteinExistence type="predicted"/>
<dbReference type="SUPFAM" id="SSF46785">
    <property type="entry name" value="Winged helix' DNA-binding domain"/>
    <property type="match status" value="1"/>
</dbReference>
<dbReference type="PaxDb" id="3847-GLYMA03G22081.1"/>
<dbReference type="InterPro" id="IPR042197">
    <property type="entry name" value="Apaf_helical"/>
</dbReference>
<dbReference type="AlphaFoldDB" id="K7KDW0"/>
<dbReference type="GO" id="GO:0006952">
    <property type="term" value="P:defense response"/>
    <property type="evidence" value="ECO:0007669"/>
    <property type="project" value="InterPro"/>
</dbReference>
<dbReference type="SUPFAM" id="SSF52540">
    <property type="entry name" value="P-loop containing nucleoside triphosphate hydrolases"/>
    <property type="match status" value="1"/>
</dbReference>